<sequence>MNILYCGDAHVQDGVLLSVLSLTKQVAVPLHIYVFTARLSVSGTAYQPFPEAAINELRAVVTAHDPAGTVTLFDLTDLLNQLPPKANWQTRFTPYCMLRLYADLIPAMPDRLLYLDADVLAVQDPTAFYNQPLAKTELVGVLDHYGQWYFHHGRHLRDYINSGVLLLNLARIKQTGLFARCRDRISAKKMFMPDQSALNKLTREKKIVPRRFNDQHGPHADTVFLHFSTRLKFWPWFHPVTVKPWQIDSVQRMLGLSDAQTQAVYADYQSVRAARKG</sequence>
<dbReference type="SUPFAM" id="SSF53448">
    <property type="entry name" value="Nucleotide-diphospho-sugar transferases"/>
    <property type="match status" value="1"/>
</dbReference>
<organism evidence="1 2">
    <name type="scientific">Lacticaseibacillus hegangensis</name>
    <dbReference type="NCBI Taxonomy" id="2486010"/>
    <lineage>
        <taxon>Bacteria</taxon>
        <taxon>Bacillati</taxon>
        <taxon>Bacillota</taxon>
        <taxon>Bacilli</taxon>
        <taxon>Lactobacillales</taxon>
        <taxon>Lactobacillaceae</taxon>
        <taxon>Lacticaseibacillus</taxon>
    </lineage>
</organism>
<reference evidence="2" key="1">
    <citation type="journal article" date="2019" name="Int. J. Syst. Evol. Microbiol.">
        <title>The Global Catalogue of Microorganisms (GCM) 10K type strain sequencing project: providing services to taxonomists for standard genome sequencing and annotation.</title>
        <authorList>
            <consortium name="The Broad Institute Genomics Platform"/>
            <consortium name="The Broad Institute Genome Sequencing Center for Infectious Disease"/>
            <person name="Wu L."/>
            <person name="Ma J."/>
        </authorList>
    </citation>
    <scope>NUCLEOTIDE SEQUENCE [LARGE SCALE GENOMIC DNA]</scope>
    <source>
        <strain evidence="2">CCM 8912</strain>
    </source>
</reference>
<dbReference type="InterPro" id="IPR002495">
    <property type="entry name" value="Glyco_trans_8"/>
</dbReference>
<gene>
    <name evidence="1" type="ORF">ACFQ5K_03035</name>
</gene>
<dbReference type="InterPro" id="IPR029044">
    <property type="entry name" value="Nucleotide-diphossugar_trans"/>
</dbReference>
<evidence type="ECO:0000313" key="1">
    <source>
        <dbReference type="EMBL" id="MFD1440364.1"/>
    </source>
</evidence>
<dbReference type="Proteomes" id="UP001597212">
    <property type="component" value="Unassembled WGS sequence"/>
</dbReference>
<accession>A0ABW4CSX0</accession>
<dbReference type="EMBL" id="JBHTOK010000013">
    <property type="protein sequence ID" value="MFD1440364.1"/>
    <property type="molecule type" value="Genomic_DNA"/>
</dbReference>
<comment type="caution">
    <text evidence="1">The sequence shown here is derived from an EMBL/GenBank/DDBJ whole genome shotgun (WGS) entry which is preliminary data.</text>
</comment>
<protein>
    <submittedName>
        <fullName evidence="1">Glycosyltransferase</fullName>
    </submittedName>
</protein>
<name>A0ABW4CSX0_9LACO</name>
<dbReference type="Gene3D" id="3.90.550.10">
    <property type="entry name" value="Spore Coat Polysaccharide Biosynthesis Protein SpsA, Chain A"/>
    <property type="match status" value="1"/>
</dbReference>
<dbReference type="RefSeq" id="WP_125757451.1">
    <property type="nucleotide sequence ID" value="NZ_JBHTOK010000013.1"/>
</dbReference>
<dbReference type="Pfam" id="PF01501">
    <property type="entry name" value="Glyco_transf_8"/>
    <property type="match status" value="1"/>
</dbReference>
<proteinExistence type="predicted"/>
<keyword evidence="2" id="KW-1185">Reference proteome</keyword>
<evidence type="ECO:0000313" key="2">
    <source>
        <dbReference type="Proteomes" id="UP001597212"/>
    </source>
</evidence>